<proteinExistence type="predicted"/>
<evidence type="ECO:0000256" key="1">
    <source>
        <dbReference type="SAM" id="MobiDB-lite"/>
    </source>
</evidence>
<sequence length="356" mass="39460">MQGKAAQSRQQRKEAEMFAHIRTKLKRLALHHAKYHMEHGADEYEHAHAQQQQLEQNHAHMMQQQQTPTRMQAQQAVVGGQVHKEVHPETQQLSPPNPAAEEEARELASAAETIHQHAQVAEMLCEQEEHASAAQRMREHAPLAEELCGQEELASLFDLPPEEDSSAEAATHAILHPFNALLPTQPQDFSSCMASLCTPPTSPTSSRSLSSPQQHPGASSQQQQQQNSNSSLRSVSQHSRQQQQQQQQNSNNSLLSISQHSRQQQQQQQQQNSHSSLLPTSLHSSGRSRKALSPAHAPLQPASASLFLHGRSGHTSMDSIDLEEEPGNGIVIDSSGKPFAYRRIDTMHARLPDSPK</sequence>
<dbReference type="Proteomes" id="UP000815325">
    <property type="component" value="Unassembled WGS sequence"/>
</dbReference>
<evidence type="ECO:0000313" key="2">
    <source>
        <dbReference type="EMBL" id="KAF5830060.1"/>
    </source>
</evidence>
<feature type="region of interest" description="Disordered" evidence="1">
    <location>
        <begin position="193"/>
        <end position="335"/>
    </location>
</feature>
<protein>
    <submittedName>
        <fullName evidence="2">Uncharacterized protein</fullName>
    </submittedName>
</protein>
<comment type="caution">
    <text evidence="2">The sequence shown here is derived from an EMBL/GenBank/DDBJ whole genome shotgun (WGS) entry which is preliminary data.</text>
</comment>
<dbReference type="EMBL" id="MU070083">
    <property type="protein sequence ID" value="KAF5830060.1"/>
    <property type="molecule type" value="Genomic_DNA"/>
</dbReference>
<feature type="region of interest" description="Disordered" evidence="1">
    <location>
        <begin position="87"/>
        <end position="109"/>
    </location>
</feature>
<evidence type="ECO:0000313" key="3">
    <source>
        <dbReference type="Proteomes" id="UP000815325"/>
    </source>
</evidence>
<gene>
    <name evidence="2" type="ORF">DUNSADRAFT_15079</name>
</gene>
<keyword evidence="3" id="KW-1185">Reference proteome</keyword>
<name>A0ABQ7G627_DUNSA</name>
<accession>A0ABQ7G627</accession>
<organism evidence="2 3">
    <name type="scientific">Dunaliella salina</name>
    <name type="common">Green alga</name>
    <name type="synonym">Protococcus salinus</name>
    <dbReference type="NCBI Taxonomy" id="3046"/>
    <lineage>
        <taxon>Eukaryota</taxon>
        <taxon>Viridiplantae</taxon>
        <taxon>Chlorophyta</taxon>
        <taxon>core chlorophytes</taxon>
        <taxon>Chlorophyceae</taxon>
        <taxon>CS clade</taxon>
        <taxon>Chlamydomonadales</taxon>
        <taxon>Dunaliellaceae</taxon>
        <taxon>Dunaliella</taxon>
    </lineage>
</organism>
<feature type="compositionally biased region" description="Low complexity" evidence="1">
    <location>
        <begin position="195"/>
        <end position="285"/>
    </location>
</feature>
<reference evidence="2" key="1">
    <citation type="submission" date="2017-08" db="EMBL/GenBank/DDBJ databases">
        <authorList>
            <person name="Polle J.E."/>
            <person name="Barry K."/>
            <person name="Cushman J."/>
            <person name="Schmutz J."/>
            <person name="Tran D."/>
            <person name="Hathwaick L.T."/>
            <person name="Yim W.C."/>
            <person name="Jenkins J."/>
            <person name="Mckie-Krisberg Z.M."/>
            <person name="Prochnik S."/>
            <person name="Lindquist E."/>
            <person name="Dockter R.B."/>
            <person name="Adam C."/>
            <person name="Molina H."/>
            <person name="Bunkerborg J."/>
            <person name="Jin E."/>
            <person name="Buchheim M."/>
            <person name="Magnuson J."/>
        </authorList>
    </citation>
    <scope>NUCLEOTIDE SEQUENCE</scope>
    <source>
        <strain evidence="2">CCAP 19/18</strain>
    </source>
</reference>